<keyword evidence="4" id="KW-0472">Membrane</keyword>
<name>A0A2W5HEJ8_9SPHI</name>
<accession>A0A2W5HEJ8</accession>
<evidence type="ECO:0000259" key="6">
    <source>
        <dbReference type="Pfam" id="PF07980"/>
    </source>
</evidence>
<evidence type="ECO:0000259" key="7">
    <source>
        <dbReference type="Pfam" id="PF14322"/>
    </source>
</evidence>
<evidence type="ECO:0000256" key="2">
    <source>
        <dbReference type="ARBA" id="ARBA00006275"/>
    </source>
</evidence>
<protein>
    <submittedName>
        <fullName evidence="8">RagB/SusD family nutrient uptake outer membrane protein</fullName>
    </submittedName>
</protein>
<evidence type="ECO:0000256" key="4">
    <source>
        <dbReference type="ARBA" id="ARBA00023136"/>
    </source>
</evidence>
<comment type="similarity">
    <text evidence="2">Belongs to the SusD family.</text>
</comment>
<dbReference type="Gene3D" id="1.25.40.390">
    <property type="match status" value="1"/>
</dbReference>
<keyword evidence="3" id="KW-0732">Signal</keyword>
<dbReference type="Pfam" id="PF14322">
    <property type="entry name" value="SusD-like_3"/>
    <property type="match status" value="1"/>
</dbReference>
<evidence type="ECO:0000256" key="3">
    <source>
        <dbReference type="ARBA" id="ARBA00022729"/>
    </source>
</evidence>
<comment type="subcellular location">
    <subcellularLocation>
        <location evidence="1">Cell outer membrane</location>
    </subcellularLocation>
</comment>
<comment type="caution">
    <text evidence="8">The sequence shown here is derived from an EMBL/GenBank/DDBJ whole genome shotgun (WGS) entry which is preliminary data.</text>
</comment>
<evidence type="ECO:0000313" key="9">
    <source>
        <dbReference type="Proteomes" id="UP000249645"/>
    </source>
</evidence>
<dbReference type="GO" id="GO:0009279">
    <property type="term" value="C:cell outer membrane"/>
    <property type="evidence" value="ECO:0007669"/>
    <property type="project" value="UniProtKB-SubCell"/>
</dbReference>
<dbReference type="Pfam" id="PF07980">
    <property type="entry name" value="SusD_RagB"/>
    <property type="match status" value="1"/>
</dbReference>
<sequence length="553" mass="62976">MPKSTQRIYFSTYLFIFLGLIGVTACNKQLEKQPESQLSDPTFWKNANDLKLAVNAIYSSLPSTEENAYDNRTDNTYGRARNDISDGSRVVTPSNADWTKFFAAIRMANNVMAKALEIKDDTAAVNKYVAEAYFFRGYFYFELTKRFGDIPLILRLFDETDTLVTAHRTNRKIVLDSAIKDLEYAQNILPKAGNQAVEEYGRITSGAATAIIARIGLFEGTWSKYHQNDEAAKSKYLDTAIAASQRLMNEKYYSLFQYSPKPDSSYFYLFQYAGEGPTNRENILVRLFGENISNSIASHTYTQLLDLGQACPTRSLVDAYLYKDGLPIDKSPLFKTQDSVQSEFIDRDPRLGMTVFNKNLWYVSSFYQPTFQNTLTGYKTAKYFISRDYNTNVSFVDDIVIRYGEILLTYAEALYEKNGNISDNDLNISINLLRDRAGMPHLTNAFVSSNGLSMQEEIRRERRVELAIESYSRYWDLIRWKIAETILPKAILGSKIFVGQQTFIPNNPPVTTDGYLIVQPSAQRVFNPQRDYLTALPTNDIGADPNLDQNPGW</sequence>
<dbReference type="PROSITE" id="PS51257">
    <property type="entry name" value="PROKAR_LIPOPROTEIN"/>
    <property type="match status" value="1"/>
</dbReference>
<evidence type="ECO:0000313" key="8">
    <source>
        <dbReference type="EMBL" id="PZP52149.1"/>
    </source>
</evidence>
<evidence type="ECO:0000256" key="1">
    <source>
        <dbReference type="ARBA" id="ARBA00004442"/>
    </source>
</evidence>
<keyword evidence="5" id="KW-0998">Cell outer membrane</keyword>
<dbReference type="InterPro" id="IPR033985">
    <property type="entry name" value="SusD-like_N"/>
</dbReference>
<dbReference type="InterPro" id="IPR012944">
    <property type="entry name" value="SusD_RagB_dom"/>
</dbReference>
<proteinExistence type="inferred from homology"/>
<dbReference type="SUPFAM" id="SSF48452">
    <property type="entry name" value="TPR-like"/>
    <property type="match status" value="1"/>
</dbReference>
<organism evidence="8 9">
    <name type="scientific">Pseudopedobacter saltans</name>
    <dbReference type="NCBI Taxonomy" id="151895"/>
    <lineage>
        <taxon>Bacteria</taxon>
        <taxon>Pseudomonadati</taxon>
        <taxon>Bacteroidota</taxon>
        <taxon>Sphingobacteriia</taxon>
        <taxon>Sphingobacteriales</taxon>
        <taxon>Sphingobacteriaceae</taxon>
        <taxon>Pseudopedobacter</taxon>
    </lineage>
</organism>
<gene>
    <name evidence="8" type="ORF">DI598_01380</name>
</gene>
<feature type="domain" description="SusD-like N-terminal" evidence="7">
    <location>
        <begin position="64"/>
        <end position="217"/>
    </location>
</feature>
<evidence type="ECO:0000256" key="5">
    <source>
        <dbReference type="ARBA" id="ARBA00023237"/>
    </source>
</evidence>
<dbReference type="InterPro" id="IPR011990">
    <property type="entry name" value="TPR-like_helical_dom_sf"/>
</dbReference>
<reference evidence="8 9" key="1">
    <citation type="submission" date="2017-11" db="EMBL/GenBank/DDBJ databases">
        <title>Infants hospitalized years apart are colonized by the same room-sourced microbial strains.</title>
        <authorList>
            <person name="Brooks B."/>
            <person name="Olm M.R."/>
            <person name="Firek B.A."/>
            <person name="Baker R."/>
            <person name="Thomas B.C."/>
            <person name="Morowitz M.J."/>
            <person name="Banfield J.F."/>
        </authorList>
    </citation>
    <scope>NUCLEOTIDE SEQUENCE [LARGE SCALE GENOMIC DNA]</scope>
    <source>
        <strain evidence="8">S2_009_000_R2_76</strain>
    </source>
</reference>
<dbReference type="EMBL" id="QFOI01000011">
    <property type="protein sequence ID" value="PZP52149.1"/>
    <property type="molecule type" value="Genomic_DNA"/>
</dbReference>
<dbReference type="Proteomes" id="UP000249645">
    <property type="component" value="Unassembled WGS sequence"/>
</dbReference>
<feature type="domain" description="RagB/SusD" evidence="6">
    <location>
        <begin position="308"/>
        <end position="553"/>
    </location>
</feature>
<dbReference type="AlphaFoldDB" id="A0A2W5HEJ8"/>